<dbReference type="InterPro" id="IPR050349">
    <property type="entry name" value="WD_LIS1/nudF_dynein_reg"/>
</dbReference>
<dbReference type="Proteomes" id="UP001596957">
    <property type="component" value="Unassembled WGS sequence"/>
</dbReference>
<dbReference type="CDD" id="cd00200">
    <property type="entry name" value="WD40"/>
    <property type="match status" value="1"/>
</dbReference>
<dbReference type="EMBL" id="JBHTEC010000001">
    <property type="protein sequence ID" value="MFD0286504.1"/>
    <property type="molecule type" value="Genomic_DNA"/>
</dbReference>
<dbReference type="SUPFAM" id="SSF50978">
    <property type="entry name" value="WD40 repeat-like"/>
    <property type="match status" value="1"/>
</dbReference>
<feature type="repeat" description="WD" evidence="3">
    <location>
        <begin position="288"/>
        <end position="320"/>
    </location>
</feature>
<reference evidence="6" key="1">
    <citation type="journal article" date="2019" name="Int. J. Syst. Evol. Microbiol.">
        <title>The Global Catalogue of Microorganisms (GCM) 10K type strain sequencing project: providing services to taxonomists for standard genome sequencing and annotation.</title>
        <authorList>
            <consortium name="The Broad Institute Genomics Platform"/>
            <consortium name="The Broad Institute Genome Sequencing Center for Infectious Disease"/>
            <person name="Wu L."/>
            <person name="Ma J."/>
        </authorList>
    </citation>
    <scope>NUCLEOTIDE SEQUENCE [LARGE SCALE GENOMIC DNA]</scope>
    <source>
        <strain evidence="6">CGMCC 4.7198</strain>
    </source>
</reference>
<gene>
    <name evidence="5" type="ORF">ACFQZP_33455</name>
</gene>
<dbReference type="RefSeq" id="WP_381249319.1">
    <property type="nucleotide sequence ID" value="NZ_JBHTBI010000003.1"/>
</dbReference>
<dbReference type="Gene3D" id="2.130.10.10">
    <property type="entry name" value="YVTN repeat-like/Quinoprotein amine dehydrogenase"/>
    <property type="match status" value="2"/>
</dbReference>
<accession>A0ABW2VR57</accession>
<dbReference type="PROSITE" id="PS00678">
    <property type="entry name" value="WD_REPEATS_1"/>
    <property type="match status" value="1"/>
</dbReference>
<evidence type="ECO:0000256" key="4">
    <source>
        <dbReference type="SAM" id="MobiDB-lite"/>
    </source>
</evidence>
<keyword evidence="1 3" id="KW-0853">WD repeat</keyword>
<dbReference type="SMART" id="SM00320">
    <property type="entry name" value="WD40"/>
    <property type="match status" value="7"/>
</dbReference>
<evidence type="ECO:0000256" key="3">
    <source>
        <dbReference type="PROSITE-ProRule" id="PRU00221"/>
    </source>
</evidence>
<dbReference type="PROSITE" id="PS50294">
    <property type="entry name" value="WD_REPEATS_REGION"/>
    <property type="match status" value="3"/>
</dbReference>
<dbReference type="PANTHER" id="PTHR44129">
    <property type="entry name" value="WD REPEAT-CONTAINING PROTEIN POP1"/>
    <property type="match status" value="1"/>
</dbReference>
<protein>
    <submittedName>
        <fullName evidence="5">WD40 repeat domain-containing protein</fullName>
    </submittedName>
</protein>
<dbReference type="InterPro" id="IPR015943">
    <property type="entry name" value="WD40/YVTN_repeat-like_dom_sf"/>
</dbReference>
<evidence type="ECO:0000256" key="1">
    <source>
        <dbReference type="ARBA" id="ARBA00022574"/>
    </source>
</evidence>
<dbReference type="InterPro" id="IPR001680">
    <property type="entry name" value="WD40_rpt"/>
</dbReference>
<organism evidence="5 6">
    <name type="scientific">Streptomyces lutosisoli</name>
    <dbReference type="NCBI Taxonomy" id="2665721"/>
    <lineage>
        <taxon>Bacteria</taxon>
        <taxon>Bacillati</taxon>
        <taxon>Actinomycetota</taxon>
        <taxon>Actinomycetes</taxon>
        <taxon>Kitasatosporales</taxon>
        <taxon>Streptomycetaceae</taxon>
        <taxon>Streptomyces</taxon>
    </lineage>
</organism>
<dbReference type="PRINTS" id="PR00320">
    <property type="entry name" value="GPROTEINBRPT"/>
</dbReference>
<feature type="compositionally biased region" description="Polar residues" evidence="4">
    <location>
        <begin position="9"/>
        <end position="19"/>
    </location>
</feature>
<proteinExistence type="predicted"/>
<comment type="caution">
    <text evidence="5">The sequence shown here is derived from an EMBL/GenBank/DDBJ whole genome shotgun (WGS) entry which is preliminary data.</text>
</comment>
<dbReference type="Pfam" id="PF00400">
    <property type="entry name" value="WD40"/>
    <property type="match status" value="6"/>
</dbReference>
<dbReference type="InterPro" id="IPR020472">
    <property type="entry name" value="WD40_PAC1"/>
</dbReference>
<dbReference type="InterPro" id="IPR036322">
    <property type="entry name" value="WD40_repeat_dom_sf"/>
</dbReference>
<evidence type="ECO:0000313" key="6">
    <source>
        <dbReference type="Proteomes" id="UP001596957"/>
    </source>
</evidence>
<evidence type="ECO:0000313" key="5">
    <source>
        <dbReference type="EMBL" id="MFD0286504.1"/>
    </source>
</evidence>
<keyword evidence="6" id="KW-1185">Reference proteome</keyword>
<feature type="repeat" description="WD" evidence="3">
    <location>
        <begin position="157"/>
        <end position="198"/>
    </location>
</feature>
<feature type="repeat" description="WD" evidence="3">
    <location>
        <begin position="254"/>
        <end position="287"/>
    </location>
</feature>
<name>A0ABW2VR57_9ACTN</name>
<feature type="repeat" description="WD" evidence="3">
    <location>
        <begin position="332"/>
        <end position="366"/>
    </location>
</feature>
<feature type="region of interest" description="Disordered" evidence="4">
    <location>
        <begin position="1"/>
        <end position="32"/>
    </location>
</feature>
<keyword evidence="2" id="KW-0677">Repeat</keyword>
<evidence type="ECO:0000256" key="2">
    <source>
        <dbReference type="ARBA" id="ARBA00022737"/>
    </source>
</evidence>
<dbReference type="PROSITE" id="PS50082">
    <property type="entry name" value="WD_REPEATS_2"/>
    <property type="match status" value="4"/>
</dbReference>
<sequence length="366" mass="38226">MDSVEPAEINTSTTAAGGTQPQPGRPPVKPPAKVRRRTLLLAALGATAVAVPLAVIESRAHDAAKSRKATLTVPDGHADSMAFSPDGKTLATGLSGVRGTGSTLRLWDVAEGTATTPWADHVEDLTKVAFSPDGKTLAMTGALAVYLWNVADRTSIALPHPEPTLDLAFAPDGRTLATGGRDGAARLWDLPTRALTNALTAPGTAAVNAVAFSPDGDTLATGSEDLTESPVQLWDLLTRTVDATLQAPRRHGFTSVAFGRVGYIMATGSADNIVRVWDYVTGTITAELTGHTGAVTTVAFSPDGDTLATGSEDRTVRLWDSSTLDVVPIDTLTGHTDKVTTVAFSPDGRTLASGSLDRTVRLWQNR</sequence>
<dbReference type="InterPro" id="IPR019775">
    <property type="entry name" value="WD40_repeat_CS"/>
</dbReference>